<evidence type="ECO:0000259" key="4">
    <source>
        <dbReference type="Pfam" id="PF08614"/>
    </source>
</evidence>
<evidence type="ECO:0000256" key="1">
    <source>
        <dbReference type="ARBA" id="ARBA00005331"/>
    </source>
</evidence>
<dbReference type="Gene3D" id="1.20.5.170">
    <property type="match status" value="1"/>
</dbReference>
<reference evidence="5" key="1">
    <citation type="journal article" date="2021" name="Open Biol.">
        <title>Shared evolutionary footprints suggest mitochondrial oxidative damage underlies multiple complex I losses in fungi.</title>
        <authorList>
            <person name="Schikora-Tamarit M.A."/>
            <person name="Marcet-Houben M."/>
            <person name="Nosek J."/>
            <person name="Gabaldon T."/>
        </authorList>
    </citation>
    <scope>NUCLEOTIDE SEQUENCE</scope>
    <source>
        <strain evidence="5">CBS6341</strain>
    </source>
</reference>
<dbReference type="Pfam" id="PF08614">
    <property type="entry name" value="ATG16"/>
    <property type="match status" value="1"/>
</dbReference>
<dbReference type="Proteomes" id="UP000769528">
    <property type="component" value="Unassembled WGS sequence"/>
</dbReference>
<sequence length="177" mass="21074">MSEYSWKETIERELKKRDGIEKPQDSVFASFQALYERLNKADQQIDQMKSMDIHSELDKLLKTNEGLQKQLLHETTSNKTSQKEISHLKTQLTHNNKEVSRLNQSISKLMDKLNKQTEEYYHKNKSIELINDEYIAMEIQNNLLFDKVAKLEKENEDLVKRWMEKVKLDADRLNEML</sequence>
<comment type="caution">
    <text evidence="5">The sequence shown here is derived from an EMBL/GenBank/DDBJ whole genome shotgun (WGS) entry which is preliminary data.</text>
</comment>
<dbReference type="AlphaFoldDB" id="A0A9P8TA04"/>
<evidence type="ECO:0000256" key="3">
    <source>
        <dbReference type="SAM" id="Coils"/>
    </source>
</evidence>
<protein>
    <recommendedName>
        <fullName evidence="4">Autophagy-related protein 16 domain-containing protein</fullName>
    </recommendedName>
</protein>
<comment type="similarity">
    <text evidence="1">Belongs to the ATG16 family.</text>
</comment>
<proteinExistence type="inferred from homology"/>
<dbReference type="CDD" id="cd22887">
    <property type="entry name" value="Atg16_CCD"/>
    <property type="match status" value="1"/>
</dbReference>
<reference evidence="5" key="2">
    <citation type="submission" date="2021-01" db="EMBL/GenBank/DDBJ databases">
        <authorList>
            <person name="Schikora-Tamarit M.A."/>
        </authorList>
    </citation>
    <scope>NUCLEOTIDE SEQUENCE</scope>
    <source>
        <strain evidence="5">CBS6341</strain>
    </source>
</reference>
<feature type="coiled-coil region" evidence="3">
    <location>
        <begin position="99"/>
        <end position="161"/>
    </location>
</feature>
<keyword evidence="6" id="KW-1185">Reference proteome</keyword>
<dbReference type="GO" id="GO:0006914">
    <property type="term" value="P:autophagy"/>
    <property type="evidence" value="ECO:0007669"/>
    <property type="project" value="UniProtKB-KW"/>
</dbReference>
<dbReference type="EMBL" id="JAEUBF010001298">
    <property type="protein sequence ID" value="KAH3670835.1"/>
    <property type="molecule type" value="Genomic_DNA"/>
</dbReference>
<dbReference type="OrthoDB" id="8949486at2759"/>
<evidence type="ECO:0000256" key="2">
    <source>
        <dbReference type="ARBA" id="ARBA00023006"/>
    </source>
</evidence>
<keyword evidence="3" id="KW-0175">Coiled coil</keyword>
<accession>A0A9P8TA04</accession>
<keyword evidence="2" id="KW-0072">Autophagy</keyword>
<evidence type="ECO:0000313" key="6">
    <source>
        <dbReference type="Proteomes" id="UP000769528"/>
    </source>
</evidence>
<feature type="domain" description="Autophagy-related protein 16" evidence="4">
    <location>
        <begin position="43"/>
        <end position="174"/>
    </location>
</feature>
<evidence type="ECO:0000313" key="5">
    <source>
        <dbReference type="EMBL" id="KAH3670835.1"/>
    </source>
</evidence>
<dbReference type="InterPro" id="IPR013923">
    <property type="entry name" value="Autophagy-rel_prot_16_dom"/>
</dbReference>
<gene>
    <name evidence="5" type="ORF">WICMUC_004804</name>
</gene>
<name>A0A9P8TA04_9ASCO</name>
<organism evidence="5 6">
    <name type="scientific">Wickerhamomyces mucosus</name>
    <dbReference type="NCBI Taxonomy" id="1378264"/>
    <lineage>
        <taxon>Eukaryota</taxon>
        <taxon>Fungi</taxon>
        <taxon>Dikarya</taxon>
        <taxon>Ascomycota</taxon>
        <taxon>Saccharomycotina</taxon>
        <taxon>Saccharomycetes</taxon>
        <taxon>Phaffomycetales</taxon>
        <taxon>Wickerhamomycetaceae</taxon>
        <taxon>Wickerhamomyces</taxon>
    </lineage>
</organism>